<dbReference type="EC" id="3.1.1.-" evidence="3"/>
<dbReference type="Proteomes" id="UP001262410">
    <property type="component" value="Unassembled WGS sequence"/>
</dbReference>
<feature type="domain" description="Carboxylesterase type B" evidence="2">
    <location>
        <begin position="387"/>
        <end position="526"/>
    </location>
</feature>
<keyword evidence="4" id="KW-1185">Reference proteome</keyword>
<feature type="signal peptide" evidence="1">
    <location>
        <begin position="1"/>
        <end position="35"/>
    </location>
</feature>
<name>A0ABU1JJN1_9PROT</name>
<dbReference type="InterPro" id="IPR002018">
    <property type="entry name" value="CarbesteraseB"/>
</dbReference>
<evidence type="ECO:0000259" key="2">
    <source>
        <dbReference type="Pfam" id="PF00135"/>
    </source>
</evidence>
<dbReference type="EMBL" id="JAVDPW010000001">
    <property type="protein sequence ID" value="MDR6287775.1"/>
    <property type="molecule type" value="Genomic_DNA"/>
</dbReference>
<reference evidence="3 4" key="1">
    <citation type="submission" date="2023-07" db="EMBL/GenBank/DDBJ databases">
        <title>Sorghum-associated microbial communities from plants grown in Nebraska, USA.</title>
        <authorList>
            <person name="Schachtman D."/>
        </authorList>
    </citation>
    <scope>NUCLEOTIDE SEQUENCE [LARGE SCALE GENOMIC DNA]</scope>
    <source>
        <strain evidence="3 4">584</strain>
    </source>
</reference>
<proteinExistence type="predicted"/>
<dbReference type="InterPro" id="IPR019819">
    <property type="entry name" value="Carboxylesterase_B_CS"/>
</dbReference>
<dbReference type="PANTHER" id="PTHR11559">
    <property type="entry name" value="CARBOXYLESTERASE"/>
    <property type="match status" value="1"/>
</dbReference>
<keyword evidence="3" id="KW-0378">Hydrolase</keyword>
<sequence>MIKTLARRFRALLRSLAAAIAVAAAGIPAPRQAEAATVPTLAILQHGLAIGQETQDFKQFLGMRYARPPVGALRWQPPQPLEAAFGTTIANAFGPHCPQTASAFGTPSTTEDCLFLNVFAPHGAIPGRPYLPVMVWIHRGSLNQGESDDFNPARLVNEGVIVVTFNYRLGALGFLAHPALEAEGHPAVNYGLLDQQAALRWVRDNIAGFGGDPRNVTMFGESAGGQSVLSNLVSPGARGLFARAIDQSGAYGLILPTLAQAQALGTAFATQTGCTDQSAACLRRLPVETILANQAGVAFRTTILDGMVLPQSLDVALKTGNFSRVPLMLGSNHDEGRLFVAGQFDLAGAPLTAAGFAGFVNGSLPSIATPVLAQYPLTGFPSPDLALATLETDAIFSCNTLRAGAAAARFAPVFQYEFADESAPQIFLPPVSFPYAAAHASEIPFVFDRFVQPANGSQAAPLTPVEQALARSMVRYWTNFARRGDPNGLGVPSWTPIGSGQTAIQSLAERQKPTFAFAADHKCGFWTPIISVQALPLR</sequence>
<dbReference type="InterPro" id="IPR050309">
    <property type="entry name" value="Type-B_Carboxylest/Lipase"/>
</dbReference>
<feature type="chain" id="PRO_5045606702" evidence="1">
    <location>
        <begin position="36"/>
        <end position="538"/>
    </location>
</feature>
<protein>
    <submittedName>
        <fullName evidence="3">Para-nitrobenzyl esterase</fullName>
        <ecNumber evidence="3">3.1.1.-</ecNumber>
    </submittedName>
</protein>
<dbReference type="Pfam" id="PF00135">
    <property type="entry name" value="COesterase"/>
    <property type="match status" value="2"/>
</dbReference>
<dbReference type="InterPro" id="IPR029058">
    <property type="entry name" value="AB_hydrolase_fold"/>
</dbReference>
<feature type="domain" description="Carboxylesterase type B" evidence="2">
    <location>
        <begin position="53"/>
        <end position="344"/>
    </location>
</feature>
<accession>A0ABU1JJN1</accession>
<dbReference type="GO" id="GO:0016787">
    <property type="term" value="F:hydrolase activity"/>
    <property type="evidence" value="ECO:0007669"/>
    <property type="project" value="UniProtKB-KW"/>
</dbReference>
<evidence type="ECO:0000313" key="4">
    <source>
        <dbReference type="Proteomes" id="UP001262410"/>
    </source>
</evidence>
<organism evidence="3 4">
    <name type="scientific">Inquilinus ginsengisoli</name>
    <dbReference type="NCBI Taxonomy" id="363840"/>
    <lineage>
        <taxon>Bacteria</taxon>
        <taxon>Pseudomonadati</taxon>
        <taxon>Pseudomonadota</taxon>
        <taxon>Alphaproteobacteria</taxon>
        <taxon>Rhodospirillales</taxon>
        <taxon>Rhodospirillaceae</taxon>
        <taxon>Inquilinus</taxon>
    </lineage>
</organism>
<dbReference type="RefSeq" id="WP_309791683.1">
    <property type="nucleotide sequence ID" value="NZ_JAVDPW010000001.1"/>
</dbReference>
<evidence type="ECO:0000313" key="3">
    <source>
        <dbReference type="EMBL" id="MDR6287775.1"/>
    </source>
</evidence>
<dbReference type="PROSITE" id="PS00941">
    <property type="entry name" value="CARBOXYLESTERASE_B_2"/>
    <property type="match status" value="1"/>
</dbReference>
<comment type="caution">
    <text evidence="3">The sequence shown here is derived from an EMBL/GenBank/DDBJ whole genome shotgun (WGS) entry which is preliminary data.</text>
</comment>
<dbReference type="Gene3D" id="3.40.50.1820">
    <property type="entry name" value="alpha/beta hydrolase"/>
    <property type="match status" value="1"/>
</dbReference>
<dbReference type="SUPFAM" id="SSF53474">
    <property type="entry name" value="alpha/beta-Hydrolases"/>
    <property type="match status" value="1"/>
</dbReference>
<gene>
    <name evidence="3" type="ORF">E9232_000274</name>
</gene>
<keyword evidence="1" id="KW-0732">Signal</keyword>
<evidence type="ECO:0000256" key="1">
    <source>
        <dbReference type="SAM" id="SignalP"/>
    </source>
</evidence>